<protein>
    <submittedName>
        <fullName evidence="2">Uncharacterized protein</fullName>
    </submittedName>
</protein>
<name>A0A6J5V4H1_PRUAR</name>
<feature type="compositionally biased region" description="Basic residues" evidence="1">
    <location>
        <begin position="240"/>
        <end position="254"/>
    </location>
</feature>
<dbReference type="EMBL" id="CAEKDK010000006">
    <property type="protein sequence ID" value="CAB4283091.1"/>
    <property type="molecule type" value="Genomic_DNA"/>
</dbReference>
<dbReference type="Pfam" id="PF14223">
    <property type="entry name" value="Retrotran_gag_2"/>
    <property type="match status" value="1"/>
</dbReference>
<organism evidence="2 3">
    <name type="scientific">Prunus armeniaca</name>
    <name type="common">Apricot</name>
    <name type="synonym">Armeniaca vulgaris</name>
    <dbReference type="NCBI Taxonomy" id="36596"/>
    <lineage>
        <taxon>Eukaryota</taxon>
        <taxon>Viridiplantae</taxon>
        <taxon>Streptophyta</taxon>
        <taxon>Embryophyta</taxon>
        <taxon>Tracheophyta</taxon>
        <taxon>Spermatophyta</taxon>
        <taxon>Magnoliopsida</taxon>
        <taxon>eudicotyledons</taxon>
        <taxon>Gunneridae</taxon>
        <taxon>Pentapetalae</taxon>
        <taxon>rosids</taxon>
        <taxon>fabids</taxon>
        <taxon>Rosales</taxon>
        <taxon>Rosaceae</taxon>
        <taxon>Amygdaloideae</taxon>
        <taxon>Amygdaleae</taxon>
        <taxon>Prunus</taxon>
    </lineage>
</organism>
<sequence length="267" mass="30001">MEFAKTSGRYVWNCILQNPGQALSRGQQLSNVVLQYQDIMAIKKIAYVLEQAPGSCWVITSRYMSGTSFAKTLEKHCLEGCNFPTWYFNLKIFTNTEKIVSSRDNENMIHAADMIFHLRELYREGTCNKRFSAVSELMKTKMVKGAPVHQHGLKMIGLIEQLEILDSPLDPSLATNIFLVSFSDSFSQFVMNYNMGKMEHTLSELLNMCVITKKTFKKEGGYGTIAVFKKGSTSAAKPNQKGKGKFKANKKKKGNPALKPKGGVEKK</sequence>
<evidence type="ECO:0000256" key="1">
    <source>
        <dbReference type="SAM" id="MobiDB-lite"/>
    </source>
</evidence>
<gene>
    <name evidence="2" type="ORF">CURHAP_LOCUS37058</name>
</gene>
<accession>A0A6J5V4H1</accession>
<feature type="region of interest" description="Disordered" evidence="1">
    <location>
        <begin position="232"/>
        <end position="267"/>
    </location>
</feature>
<reference evidence="2 3" key="1">
    <citation type="submission" date="2020-05" db="EMBL/GenBank/DDBJ databases">
        <authorList>
            <person name="Campoy J."/>
            <person name="Schneeberger K."/>
            <person name="Spophaly S."/>
        </authorList>
    </citation>
    <scope>NUCLEOTIDE SEQUENCE [LARGE SCALE GENOMIC DNA]</scope>
    <source>
        <strain evidence="2">PruArmRojPasFocal</strain>
    </source>
</reference>
<evidence type="ECO:0000313" key="2">
    <source>
        <dbReference type="EMBL" id="CAB4283091.1"/>
    </source>
</evidence>
<evidence type="ECO:0000313" key="3">
    <source>
        <dbReference type="Proteomes" id="UP000507222"/>
    </source>
</evidence>
<dbReference type="AlphaFoldDB" id="A0A6J5V4H1"/>
<dbReference type="Proteomes" id="UP000507222">
    <property type="component" value="Unassembled WGS sequence"/>
</dbReference>
<proteinExistence type="predicted"/>